<dbReference type="Gene3D" id="3.90.550.10">
    <property type="entry name" value="Spore Coat Polysaccharide Biosynthesis Protein SpsA, Chain A"/>
    <property type="match status" value="1"/>
</dbReference>
<reference evidence="2 3" key="1">
    <citation type="submission" date="2019-11" db="EMBL/GenBank/DDBJ databases">
        <title>Whole genome shotgun sequencing (WGS) data from Adlercreutzia equolifaciens ResAG-91, Eggerthella lenta MRI-F36, MRI-F37, MRI-F40, ResAG-49, ResAG-88, ResAG-121, ResAG-145, and Gordonibacter sp. ResAG-5, ResAG-26, ResAG-43, ResAG-50, ResAG-59.</title>
        <authorList>
            <person name="Stoll D.A."/>
            <person name="Danylec N."/>
            <person name="Franz C.M.A.P."/>
            <person name="Huch M."/>
        </authorList>
    </citation>
    <scope>NUCLEOTIDE SEQUENCE [LARGE SCALE GENOMIC DNA]</scope>
    <source>
        <strain evidence="2 3">ResAG-59</strain>
    </source>
</reference>
<sequence length="301" mass="34764">MDISILIPVYNVEKYLEQCLKSIPHNNLGMELICLNDGSSDSSLSIIESAARDDKRIVVINKQNEGYGASLNRGIREARGRYIGIIEPDDFLDGDMFAALYRFAQELDFPDIVKSPYWSVSEIDDHDRRHCGYHGCIQAAKQPFCIEDEPLLLRYHPSIWSAIYRKDFLDSYGICFKEVPGAGWVDNPFMVETLCQACTIAYVNEAFYCYREDRAGSSTNSIADYRMPLDRWIEMTQTLKRIGIHSRQIWDIHAYRCLYNLNVARHACNYSSNKAEWRRYAKHMLKQVPSTCLIHAIKYAL</sequence>
<name>A0A6N8ILP3_9ACTN</name>
<feature type="domain" description="Glycosyltransferase 2-like" evidence="1">
    <location>
        <begin position="4"/>
        <end position="113"/>
    </location>
</feature>
<dbReference type="EMBL" id="WPOC01000050">
    <property type="protein sequence ID" value="MVN16797.1"/>
    <property type="molecule type" value="Genomic_DNA"/>
</dbReference>
<evidence type="ECO:0000313" key="2">
    <source>
        <dbReference type="EMBL" id="MVN16797.1"/>
    </source>
</evidence>
<comment type="caution">
    <text evidence="2">The sequence shown here is derived from an EMBL/GenBank/DDBJ whole genome shotgun (WGS) entry which is preliminary data.</text>
</comment>
<protein>
    <submittedName>
        <fullName evidence="2">Glycosyltransferase</fullName>
    </submittedName>
</protein>
<dbReference type="PANTHER" id="PTHR22916">
    <property type="entry name" value="GLYCOSYLTRANSFERASE"/>
    <property type="match status" value="1"/>
</dbReference>
<dbReference type="AlphaFoldDB" id="A0A6N8ILP3"/>
<gene>
    <name evidence="2" type="ORF">GO738_15845</name>
</gene>
<dbReference type="InterPro" id="IPR029044">
    <property type="entry name" value="Nucleotide-diphossugar_trans"/>
</dbReference>
<dbReference type="Proteomes" id="UP000468327">
    <property type="component" value="Unassembled WGS sequence"/>
</dbReference>
<dbReference type="Pfam" id="PF00535">
    <property type="entry name" value="Glycos_transf_2"/>
    <property type="match status" value="1"/>
</dbReference>
<keyword evidence="2" id="KW-0808">Transferase</keyword>
<proteinExistence type="predicted"/>
<dbReference type="RefSeq" id="WP_157007495.1">
    <property type="nucleotide sequence ID" value="NZ_WPOC01000050.1"/>
</dbReference>
<dbReference type="InterPro" id="IPR001173">
    <property type="entry name" value="Glyco_trans_2-like"/>
</dbReference>
<dbReference type="PANTHER" id="PTHR22916:SF3">
    <property type="entry name" value="UDP-GLCNAC:BETAGAL BETA-1,3-N-ACETYLGLUCOSAMINYLTRANSFERASE-LIKE PROTEIN 1"/>
    <property type="match status" value="1"/>
</dbReference>
<dbReference type="SUPFAM" id="SSF53448">
    <property type="entry name" value="Nucleotide-diphospho-sugar transferases"/>
    <property type="match status" value="1"/>
</dbReference>
<dbReference type="CDD" id="cd00761">
    <property type="entry name" value="Glyco_tranf_GTA_type"/>
    <property type="match status" value="1"/>
</dbReference>
<keyword evidence="3" id="KW-1185">Reference proteome</keyword>
<evidence type="ECO:0000259" key="1">
    <source>
        <dbReference type="Pfam" id="PF00535"/>
    </source>
</evidence>
<accession>A0A6N8ILP3</accession>
<organism evidence="2 3">
    <name type="scientific">Gordonibacter urolithinfaciens</name>
    <dbReference type="NCBI Taxonomy" id="1335613"/>
    <lineage>
        <taxon>Bacteria</taxon>
        <taxon>Bacillati</taxon>
        <taxon>Actinomycetota</taxon>
        <taxon>Coriobacteriia</taxon>
        <taxon>Eggerthellales</taxon>
        <taxon>Eggerthellaceae</taxon>
        <taxon>Gordonibacter</taxon>
    </lineage>
</organism>
<dbReference type="GO" id="GO:0016758">
    <property type="term" value="F:hexosyltransferase activity"/>
    <property type="evidence" value="ECO:0007669"/>
    <property type="project" value="UniProtKB-ARBA"/>
</dbReference>
<evidence type="ECO:0000313" key="3">
    <source>
        <dbReference type="Proteomes" id="UP000468327"/>
    </source>
</evidence>